<feature type="domain" description="Glutamate synthase" evidence="5">
    <location>
        <begin position="1"/>
        <end position="181"/>
    </location>
</feature>
<gene>
    <name evidence="6" type="primary">glsF</name>
</gene>
<dbReference type="InterPro" id="IPR013785">
    <property type="entry name" value="Aldolase_TIM"/>
</dbReference>
<evidence type="ECO:0000256" key="3">
    <source>
        <dbReference type="ARBA" id="ARBA00009716"/>
    </source>
</evidence>
<reference evidence="6" key="1">
    <citation type="submission" date="1997-12" db="EMBL/GenBank/DDBJ databases">
        <title>The heterokontophyte Ochromonas danica nuclear genome encodes two different types of glutamate synthase that are differentially expressed.</title>
        <authorList>
            <person name="Lenz N."/>
            <person name="Roettgers S."/>
            <person name="Valentin K."/>
        </authorList>
    </citation>
    <scope>NUCLEOTIDE SEQUENCE</scope>
</reference>
<dbReference type="Gene3D" id="2.160.20.60">
    <property type="entry name" value="Glutamate synthase, alpha subunit, C-terminal domain"/>
    <property type="match status" value="1"/>
</dbReference>
<accession>O50031</accession>
<evidence type="ECO:0000313" key="6">
    <source>
        <dbReference type="EMBL" id="CAA10974.1"/>
    </source>
</evidence>
<dbReference type="SUPFAM" id="SSF69336">
    <property type="entry name" value="Alpha subunit of glutamate synthase, C-terminal domain"/>
    <property type="match status" value="1"/>
</dbReference>
<feature type="non-terminal residue" evidence="6">
    <location>
        <position position="409"/>
    </location>
</feature>
<comment type="pathway">
    <text evidence="1">Energy metabolism; nitrogen metabolism.</text>
</comment>
<evidence type="ECO:0000259" key="4">
    <source>
        <dbReference type="Pfam" id="PF01493"/>
    </source>
</evidence>
<evidence type="ECO:0000259" key="5">
    <source>
        <dbReference type="Pfam" id="PF01645"/>
    </source>
</evidence>
<dbReference type="InterPro" id="IPR002489">
    <property type="entry name" value="Glu_synth_asu_C"/>
</dbReference>
<dbReference type="Gene3D" id="3.20.20.70">
    <property type="entry name" value="Aldolase class I"/>
    <property type="match status" value="1"/>
</dbReference>
<sequence>YSIEDLAHVIYDLHYINPRAAVSVKLVSEEGIGTVASGVAKAGADIIQISGHDGGTGASPAASIKHAGSPWELGLVEAHSVLRKNGLRDRVLLRADGGLKSGWDVVMAAAMGAEEYGFGTIALIAEGCIMARICHTNKCPVGVTTQNEALRKRFVGTPEHVVTFFQFVAEEVRHILAKLGYRSLEEIIGRPGLLQPRKSLSLRKVSRLDVSYLLTSLTCMPETGENFCDVDIDRSWLEHKSVETKRKESGVITVDERLLSDALMQKAINEHDKYNRAYHLVNTDRSAFARISGVLTEKYGDNGFEGSLEFDLTGAAGQSFGAFLSRGMDLNLKGYANDYVGKGMAGGVISIRAPEEELIQTKRSLALAGNTLLYGATGGKLFIGGRVGERFAVRNSGGLAVVEGMGDHG</sequence>
<dbReference type="PANTHER" id="PTHR43100">
    <property type="entry name" value="GLUTAMATE SYNTHASE [NADPH] SMALL CHAIN"/>
    <property type="match status" value="1"/>
</dbReference>
<dbReference type="CDD" id="cd02808">
    <property type="entry name" value="GltS_FMN"/>
    <property type="match status" value="1"/>
</dbReference>
<dbReference type="PANTHER" id="PTHR43100:SF2">
    <property type="entry name" value="BNAA03G19380D PROTEIN"/>
    <property type="match status" value="1"/>
</dbReference>
<comment type="similarity">
    <text evidence="3">Belongs to the glutamate synthase family.</text>
</comment>
<proteinExistence type="inferred from homology"/>
<feature type="non-terminal residue" evidence="6">
    <location>
        <position position="1"/>
    </location>
</feature>
<dbReference type="Pfam" id="PF01493">
    <property type="entry name" value="GXGXG"/>
    <property type="match status" value="1"/>
</dbReference>
<comment type="pathway">
    <text evidence="2">Nitrogen metabolism.</text>
</comment>
<evidence type="ECO:0000256" key="2">
    <source>
        <dbReference type="ARBA" id="ARBA00004909"/>
    </source>
</evidence>
<protein>
    <submittedName>
        <fullName evidence="6">Glutamate synthase</fullName>
    </submittedName>
</protein>
<dbReference type="InterPro" id="IPR036485">
    <property type="entry name" value="Glu_synth_asu_C_sf"/>
</dbReference>
<dbReference type="GO" id="GO:0006537">
    <property type="term" value="P:glutamate biosynthetic process"/>
    <property type="evidence" value="ECO:0007669"/>
    <property type="project" value="InterPro"/>
</dbReference>
<feature type="domain" description="Glutamate synthase alpha subunit C-terminal" evidence="4">
    <location>
        <begin position="279"/>
        <end position="409"/>
    </location>
</feature>
<dbReference type="Pfam" id="PF01645">
    <property type="entry name" value="Glu_synthase"/>
    <property type="match status" value="1"/>
</dbReference>
<dbReference type="AlphaFoldDB" id="O50031"/>
<evidence type="ECO:0000256" key="1">
    <source>
        <dbReference type="ARBA" id="ARBA00004802"/>
    </source>
</evidence>
<dbReference type="InterPro" id="IPR002932">
    <property type="entry name" value="Glu_synthdom"/>
</dbReference>
<dbReference type="EMBL" id="AJ222768">
    <property type="protein sequence ID" value="CAA10974.1"/>
    <property type="molecule type" value="Genomic_DNA"/>
</dbReference>
<dbReference type="GO" id="GO:0015930">
    <property type="term" value="F:glutamate synthase activity"/>
    <property type="evidence" value="ECO:0007669"/>
    <property type="project" value="InterPro"/>
</dbReference>
<dbReference type="UniPathway" id="UPA00045"/>
<dbReference type="InterPro" id="IPR051394">
    <property type="entry name" value="Glutamate_Synthase"/>
</dbReference>
<dbReference type="SUPFAM" id="SSF51395">
    <property type="entry name" value="FMN-linked oxidoreductases"/>
    <property type="match status" value="1"/>
</dbReference>
<name>O50031_OCHDN</name>
<organism evidence="6">
    <name type="scientific">Ochromonas danica</name>
    <name type="common">Golden alga</name>
    <name type="synonym">Chlorochromonas danica</name>
    <dbReference type="NCBI Taxonomy" id="2986"/>
    <lineage>
        <taxon>Eukaryota</taxon>
        <taxon>Sar</taxon>
        <taxon>Stramenopiles</taxon>
        <taxon>Ochrophyta</taxon>
        <taxon>Chrysophyceae</taxon>
        <taxon>Chromulinales</taxon>
        <taxon>Chromulinaceae</taxon>
        <taxon>Ochromonas</taxon>
    </lineage>
</organism>